<keyword evidence="3" id="KW-0560">Oxidoreductase</keyword>
<gene>
    <name evidence="6" type="ORF">M421DRAFT_390364</name>
</gene>
<dbReference type="PANTHER" id="PTHR45348:SF2">
    <property type="entry name" value="ZINC-TYPE ALCOHOL DEHYDROGENASE-LIKE PROTEIN C2E1P3.01"/>
    <property type="match status" value="1"/>
</dbReference>
<dbReference type="GeneID" id="54347635"/>
<dbReference type="SUPFAM" id="SSF51735">
    <property type="entry name" value="NAD(P)-binding Rossmann-fold domains"/>
    <property type="match status" value="1"/>
</dbReference>
<evidence type="ECO:0000259" key="5">
    <source>
        <dbReference type="Pfam" id="PF08240"/>
    </source>
</evidence>
<evidence type="ECO:0000313" key="7">
    <source>
        <dbReference type="Proteomes" id="UP000800082"/>
    </source>
</evidence>
<dbReference type="OrthoDB" id="9992527at2759"/>
<evidence type="ECO:0000256" key="4">
    <source>
        <dbReference type="SAM" id="MobiDB-lite"/>
    </source>
</evidence>
<dbReference type="Proteomes" id="UP000800082">
    <property type="component" value="Unassembled WGS sequence"/>
</dbReference>
<dbReference type="EMBL" id="ML978966">
    <property type="protein sequence ID" value="KAF1929460.1"/>
    <property type="molecule type" value="Genomic_DNA"/>
</dbReference>
<protein>
    <recommendedName>
        <fullName evidence="5">Alcohol dehydrogenase-like N-terminal domain-containing protein</fullName>
    </recommendedName>
</protein>
<feature type="compositionally biased region" description="Polar residues" evidence="4">
    <location>
        <begin position="24"/>
        <end position="33"/>
    </location>
</feature>
<name>A0A6A5RQ62_9PLEO</name>
<evidence type="ECO:0000313" key="6">
    <source>
        <dbReference type="EMBL" id="KAF1929460.1"/>
    </source>
</evidence>
<dbReference type="InterPro" id="IPR047122">
    <property type="entry name" value="Trans-enoyl_RdTase-like"/>
</dbReference>
<dbReference type="Gene3D" id="3.90.180.10">
    <property type="entry name" value="Medium-chain alcohol dehydrogenases, catalytic domain"/>
    <property type="match status" value="1"/>
</dbReference>
<keyword evidence="7" id="KW-1185">Reference proteome</keyword>
<comment type="similarity">
    <text evidence="1">Belongs to the zinc-containing alcohol dehydrogenase family.</text>
</comment>
<feature type="region of interest" description="Disordered" evidence="4">
    <location>
        <begin position="1"/>
        <end position="33"/>
    </location>
</feature>
<dbReference type="AlphaFoldDB" id="A0A6A5RQ62"/>
<dbReference type="InterPro" id="IPR036291">
    <property type="entry name" value="NAD(P)-bd_dom_sf"/>
</dbReference>
<accession>A0A6A5RQ62</accession>
<dbReference type="Pfam" id="PF08240">
    <property type="entry name" value="ADH_N"/>
    <property type="match status" value="1"/>
</dbReference>
<organism evidence="6 7">
    <name type="scientific">Didymella exigua CBS 183.55</name>
    <dbReference type="NCBI Taxonomy" id="1150837"/>
    <lineage>
        <taxon>Eukaryota</taxon>
        <taxon>Fungi</taxon>
        <taxon>Dikarya</taxon>
        <taxon>Ascomycota</taxon>
        <taxon>Pezizomycotina</taxon>
        <taxon>Dothideomycetes</taxon>
        <taxon>Pleosporomycetidae</taxon>
        <taxon>Pleosporales</taxon>
        <taxon>Pleosporineae</taxon>
        <taxon>Didymellaceae</taxon>
        <taxon>Didymella</taxon>
    </lineage>
</organism>
<reference evidence="6" key="1">
    <citation type="journal article" date="2020" name="Stud. Mycol.">
        <title>101 Dothideomycetes genomes: a test case for predicting lifestyles and emergence of pathogens.</title>
        <authorList>
            <person name="Haridas S."/>
            <person name="Albert R."/>
            <person name="Binder M."/>
            <person name="Bloem J."/>
            <person name="Labutti K."/>
            <person name="Salamov A."/>
            <person name="Andreopoulos B."/>
            <person name="Baker S."/>
            <person name="Barry K."/>
            <person name="Bills G."/>
            <person name="Bluhm B."/>
            <person name="Cannon C."/>
            <person name="Castanera R."/>
            <person name="Culley D."/>
            <person name="Daum C."/>
            <person name="Ezra D."/>
            <person name="Gonzalez J."/>
            <person name="Henrissat B."/>
            <person name="Kuo A."/>
            <person name="Liang C."/>
            <person name="Lipzen A."/>
            <person name="Lutzoni F."/>
            <person name="Magnuson J."/>
            <person name="Mondo S."/>
            <person name="Nolan M."/>
            <person name="Ohm R."/>
            <person name="Pangilinan J."/>
            <person name="Park H.-J."/>
            <person name="Ramirez L."/>
            <person name="Alfaro M."/>
            <person name="Sun H."/>
            <person name="Tritt A."/>
            <person name="Yoshinaga Y."/>
            <person name="Zwiers L.-H."/>
            <person name="Turgeon B."/>
            <person name="Goodwin S."/>
            <person name="Spatafora J."/>
            <person name="Crous P."/>
            <person name="Grigoriev I."/>
        </authorList>
    </citation>
    <scope>NUCLEOTIDE SEQUENCE</scope>
    <source>
        <strain evidence="6">CBS 183.55</strain>
    </source>
</reference>
<sequence length="287" mass="31355">MEEVMKGNPRHNAGANPALALATTGPSHSQVPPKQVQTRVTVAGLNPHDQKVRDTGLFIGDNLPAIFVNDVTGVVTIVGPEVSKFKVGDRVFSQSNLDGYSQRILQHEIKASNHAETALIIIGGGSNCGKFGVQLLKLAGIAKIVVVRGSEEELQSYGATYVLDRHGGNGAVLQRIRNVVGDDLIYAFDTINLPVEQYLAISALSCNEKGRLARLRFSGGALDESRIIGNKRARPFWDRVEYCSEDGSFLPLRYEAIDRLDADMINELLNRCRDGRKVVQTQFRVSA</sequence>
<comment type="subunit">
    <text evidence="2">Monomer.</text>
</comment>
<dbReference type="GO" id="GO:0016651">
    <property type="term" value="F:oxidoreductase activity, acting on NAD(P)H"/>
    <property type="evidence" value="ECO:0007669"/>
    <property type="project" value="InterPro"/>
</dbReference>
<dbReference type="InterPro" id="IPR013154">
    <property type="entry name" value="ADH-like_N"/>
</dbReference>
<proteinExistence type="inferred from homology"/>
<evidence type="ECO:0000256" key="1">
    <source>
        <dbReference type="ARBA" id="ARBA00008072"/>
    </source>
</evidence>
<feature type="domain" description="Alcohol dehydrogenase-like N-terminal" evidence="5">
    <location>
        <begin position="33"/>
        <end position="120"/>
    </location>
</feature>
<evidence type="ECO:0000256" key="2">
    <source>
        <dbReference type="ARBA" id="ARBA00011245"/>
    </source>
</evidence>
<dbReference type="Gene3D" id="3.40.50.720">
    <property type="entry name" value="NAD(P)-binding Rossmann-like Domain"/>
    <property type="match status" value="1"/>
</dbReference>
<dbReference type="PANTHER" id="PTHR45348">
    <property type="entry name" value="HYPOTHETICAL OXIDOREDUCTASE (EUROFUNG)"/>
    <property type="match status" value="1"/>
</dbReference>
<evidence type="ECO:0000256" key="3">
    <source>
        <dbReference type="ARBA" id="ARBA00023002"/>
    </source>
</evidence>
<dbReference type="InterPro" id="IPR011032">
    <property type="entry name" value="GroES-like_sf"/>
</dbReference>
<dbReference type="SUPFAM" id="SSF50129">
    <property type="entry name" value="GroES-like"/>
    <property type="match status" value="1"/>
</dbReference>
<dbReference type="RefSeq" id="XP_033449708.1">
    <property type="nucleotide sequence ID" value="XM_033589984.1"/>
</dbReference>